<keyword evidence="1" id="KW-0233">DNA recombination</keyword>
<sequence>MYEKEPLTKSNLNFINELIKQNERLNEELSQLKSTLKNKNKASKQSKNTPARFYLNDKTIRLVKKCIKKLIQINPISGWFVYILSITGCRGVEIQNVRLSDVSKETSSDGEVFYSLRVNVAKKRSSICIREVVISKSEFDAIMQIHQEHFASKGKDKRRTYLFQKSKIRFKDNRINISEIASRFKHCFLKQGLDIVNLYIYSVISF</sequence>
<dbReference type="GO" id="GO:0015074">
    <property type="term" value="P:DNA integration"/>
    <property type="evidence" value="ECO:0007669"/>
    <property type="project" value="InterPro"/>
</dbReference>
<keyword evidence="2" id="KW-0175">Coiled coil</keyword>
<name>W5SB64_9SPIR</name>
<dbReference type="SUPFAM" id="SSF56349">
    <property type="entry name" value="DNA breaking-rejoining enzymes"/>
    <property type="match status" value="1"/>
</dbReference>
<geneLocation type="plasmid" evidence="3">
    <name>unnamed</name>
</geneLocation>
<evidence type="ECO:0000256" key="1">
    <source>
        <dbReference type="ARBA" id="ARBA00023172"/>
    </source>
</evidence>
<reference evidence="3" key="1">
    <citation type="submission" date="2013-02" db="EMBL/GenBank/DDBJ databases">
        <title>Comparative genomics of Borrelia species.</title>
        <authorList>
            <person name="Schwan T.G."/>
            <person name="Raffel S.J."/>
            <person name="Porcella S.F."/>
        </authorList>
    </citation>
    <scope>NUCLEOTIDE SEQUENCE</scope>
    <source>
        <strain evidence="3">YOR</strain>
        <plasmid evidence="3">unnamed</plasmid>
    </source>
</reference>
<dbReference type="RefSeq" id="WP_051480173.1">
    <property type="nucleotide sequence ID" value="NZ_CP004168.1"/>
</dbReference>
<keyword evidence="3" id="KW-0614">Plasmid</keyword>
<dbReference type="EMBL" id="CP004168">
    <property type="protein sequence ID" value="AHH04334.1"/>
    <property type="molecule type" value="Genomic_DNA"/>
</dbReference>
<proteinExistence type="predicted"/>
<dbReference type="HOGENOM" id="CLU_095227_0_1_12"/>
<gene>
    <name evidence="3" type="ORF">BHY_1383</name>
</gene>
<dbReference type="GO" id="GO:0006310">
    <property type="term" value="P:DNA recombination"/>
    <property type="evidence" value="ECO:0007669"/>
    <property type="project" value="UniProtKB-KW"/>
</dbReference>
<organism evidence="3">
    <name type="scientific">Borrelia nietonii YOR</name>
    <dbReference type="NCBI Taxonomy" id="1293576"/>
    <lineage>
        <taxon>Bacteria</taxon>
        <taxon>Pseudomonadati</taxon>
        <taxon>Spirochaetota</taxon>
        <taxon>Spirochaetia</taxon>
        <taxon>Spirochaetales</taxon>
        <taxon>Borreliaceae</taxon>
        <taxon>Borrelia</taxon>
        <taxon>Borrelia nietonii</taxon>
    </lineage>
</organism>
<dbReference type="Gene3D" id="1.10.443.10">
    <property type="entry name" value="Intergrase catalytic core"/>
    <property type="match status" value="1"/>
</dbReference>
<dbReference type="AlphaFoldDB" id="W5SB64"/>
<feature type="coiled-coil region" evidence="2">
    <location>
        <begin position="15"/>
        <end position="46"/>
    </location>
</feature>
<evidence type="ECO:0000256" key="2">
    <source>
        <dbReference type="SAM" id="Coils"/>
    </source>
</evidence>
<protein>
    <submittedName>
        <fullName evidence="3">Integrase protein family protein</fullName>
    </submittedName>
</protein>
<evidence type="ECO:0000313" key="3">
    <source>
        <dbReference type="EMBL" id="AHH04334.1"/>
    </source>
</evidence>
<dbReference type="GO" id="GO:0003677">
    <property type="term" value="F:DNA binding"/>
    <property type="evidence" value="ECO:0007669"/>
    <property type="project" value="InterPro"/>
</dbReference>
<dbReference type="InterPro" id="IPR011010">
    <property type="entry name" value="DNA_brk_join_enz"/>
</dbReference>
<accession>W5SB64</accession>
<dbReference type="InterPro" id="IPR013762">
    <property type="entry name" value="Integrase-like_cat_sf"/>
</dbReference>